<keyword evidence="1" id="KW-0328">Glycosyltransferase</keyword>
<dbReference type="Gene3D" id="3.40.50.2000">
    <property type="entry name" value="Glycogen Phosphorylase B"/>
    <property type="match status" value="2"/>
</dbReference>
<dbReference type="Pfam" id="PF01075">
    <property type="entry name" value="Glyco_transf_9"/>
    <property type="match status" value="1"/>
</dbReference>
<keyword evidence="4" id="KW-1185">Reference proteome</keyword>
<dbReference type="OrthoDB" id="9760688at2"/>
<dbReference type="InterPro" id="IPR051199">
    <property type="entry name" value="LPS_LOS_Heptosyltrfase"/>
</dbReference>
<dbReference type="InterPro" id="IPR002201">
    <property type="entry name" value="Glyco_trans_9"/>
</dbReference>
<name>A0A6N6N0S7_9BACT</name>
<organism evidence="3 4">
    <name type="scientific">Pseudodesulfovibrio senegalensis</name>
    <dbReference type="NCBI Taxonomy" id="1721087"/>
    <lineage>
        <taxon>Bacteria</taxon>
        <taxon>Pseudomonadati</taxon>
        <taxon>Thermodesulfobacteriota</taxon>
        <taxon>Desulfovibrionia</taxon>
        <taxon>Desulfovibrionales</taxon>
        <taxon>Desulfovibrionaceae</taxon>
    </lineage>
</organism>
<dbReference type="GO" id="GO:0009244">
    <property type="term" value="P:lipopolysaccharide core region biosynthetic process"/>
    <property type="evidence" value="ECO:0007669"/>
    <property type="project" value="TreeGrafter"/>
</dbReference>
<accession>A0A6N6N0S7</accession>
<dbReference type="Proteomes" id="UP000438699">
    <property type="component" value="Unassembled WGS sequence"/>
</dbReference>
<dbReference type="CDD" id="cd03789">
    <property type="entry name" value="GT9_LPS_heptosyltransferase"/>
    <property type="match status" value="1"/>
</dbReference>
<evidence type="ECO:0000313" key="3">
    <source>
        <dbReference type="EMBL" id="KAB1441094.1"/>
    </source>
</evidence>
<dbReference type="GO" id="GO:0005829">
    <property type="term" value="C:cytosol"/>
    <property type="evidence" value="ECO:0007669"/>
    <property type="project" value="TreeGrafter"/>
</dbReference>
<evidence type="ECO:0000256" key="1">
    <source>
        <dbReference type="ARBA" id="ARBA00022676"/>
    </source>
</evidence>
<dbReference type="AlphaFoldDB" id="A0A6N6N0S7"/>
<evidence type="ECO:0000256" key="2">
    <source>
        <dbReference type="ARBA" id="ARBA00022679"/>
    </source>
</evidence>
<evidence type="ECO:0000313" key="4">
    <source>
        <dbReference type="Proteomes" id="UP000438699"/>
    </source>
</evidence>
<sequence length="350" mass="40073">MKKDISQLAPERILVCQQRQIGDVVLSTPAFTLLRRAYPQAELHLATEKKCVPVVSNNPNIDRIWAFDRDSGLLSRFGQLVEMRRTRFDLVIDFQQLPRCRTAVLASGASVRLSYPPKWYNRPLYTHWNAMDMGYAVKAKMSVMRPLGIEWNGERPRMYPTQQERNEAESFLDGIGIKPEHVLVTVDATHWSDARRWPAGHFSTLMNALLEERPFLRFLLLYGPGEKDQVQMVFDGVKRKECCHINPEVLQIRQTAAIMEHACLHLGNCSAPRHFALAVGTPTFTMVGSNSGFSWTFPSPDHDYIANRVDCWCKRDTCENGTFRCMTELLPETVLPFVLDKLPRSGDFEE</sequence>
<comment type="caution">
    <text evidence="3">The sequence shown here is derived from an EMBL/GenBank/DDBJ whole genome shotgun (WGS) entry which is preliminary data.</text>
</comment>
<protein>
    <submittedName>
        <fullName evidence="3">Glycosyltransferase family 9 protein</fullName>
    </submittedName>
</protein>
<dbReference type="PANTHER" id="PTHR30160">
    <property type="entry name" value="TETRAACYLDISACCHARIDE 4'-KINASE-RELATED"/>
    <property type="match status" value="1"/>
</dbReference>
<dbReference type="RefSeq" id="WP_151151349.1">
    <property type="nucleotide sequence ID" value="NZ_WAIE01000005.1"/>
</dbReference>
<keyword evidence="2 3" id="KW-0808">Transferase</keyword>
<reference evidence="3 4" key="1">
    <citation type="journal article" date="2017" name="Int. J. Syst. Evol. Microbiol.">
        <title>Desulfovibrio senegalensis sp. nov., a mesophilic sulfate reducer isolated from marine sediment.</title>
        <authorList>
            <person name="Thioye A."/>
            <person name="Gam Z.B.A."/>
            <person name="Mbengue M."/>
            <person name="Cayol J.L."/>
            <person name="Joseph-Bartoli M."/>
            <person name="Toure-Kane C."/>
            <person name="Labat M."/>
        </authorList>
    </citation>
    <scope>NUCLEOTIDE SEQUENCE [LARGE SCALE GENOMIC DNA]</scope>
    <source>
        <strain evidence="3 4">DSM 101509</strain>
    </source>
</reference>
<dbReference type="EMBL" id="WAIE01000005">
    <property type="protein sequence ID" value="KAB1441094.1"/>
    <property type="molecule type" value="Genomic_DNA"/>
</dbReference>
<dbReference type="GO" id="GO:0008713">
    <property type="term" value="F:ADP-heptose-lipopolysaccharide heptosyltransferase activity"/>
    <property type="evidence" value="ECO:0007669"/>
    <property type="project" value="TreeGrafter"/>
</dbReference>
<dbReference type="SUPFAM" id="SSF53756">
    <property type="entry name" value="UDP-Glycosyltransferase/glycogen phosphorylase"/>
    <property type="match status" value="1"/>
</dbReference>
<gene>
    <name evidence="3" type="ORF">F8A88_11710</name>
</gene>
<proteinExistence type="predicted"/>